<gene>
    <name evidence="6" type="ORF">KBY27_03080</name>
</gene>
<evidence type="ECO:0000256" key="2">
    <source>
        <dbReference type="ARBA" id="ARBA00023125"/>
    </source>
</evidence>
<evidence type="ECO:0000256" key="1">
    <source>
        <dbReference type="ARBA" id="ARBA00023015"/>
    </source>
</evidence>
<dbReference type="AlphaFoldDB" id="A0A9Q3ZKY4"/>
<dbReference type="PROSITE" id="PS01124">
    <property type="entry name" value="HTH_ARAC_FAMILY_2"/>
    <property type="match status" value="1"/>
</dbReference>
<dbReference type="InterPro" id="IPR035418">
    <property type="entry name" value="AraC-bd_2"/>
</dbReference>
<dbReference type="SUPFAM" id="SSF46689">
    <property type="entry name" value="Homeodomain-like"/>
    <property type="match status" value="2"/>
</dbReference>
<evidence type="ECO:0000256" key="4">
    <source>
        <dbReference type="SAM" id="MobiDB-lite"/>
    </source>
</evidence>
<dbReference type="InterPro" id="IPR009057">
    <property type="entry name" value="Homeodomain-like_sf"/>
</dbReference>
<dbReference type="InterPro" id="IPR018060">
    <property type="entry name" value="HTH_AraC"/>
</dbReference>
<name>A0A9Q3ZKY4_9RHOB</name>
<accession>A0A9Q3ZKY4</accession>
<sequence>MQELLCDQGAGPHADPMQNKPDTTPLSRFRQFRTPDLDEARALVARNFCGHRLERQAREDAFDACQHRAGGNGLFYNYIRYGADVEIEPGELGSFYLIQVPIRGQALIRNGRTEVETGSAAASVLNPDRHTRMRWLGGCEQVLLQIDRNRLAAVAETLTGTALQAPVRFDPQIDRARPEMQRWLALFRRAVSAVDYGALLDPDQALSRALVEDELIAGFLRAQPSSIAPLLERPETGPLSPHVRRARDFMQAHLAEPLTLSQIATAAGTSPRNLQLGFNQLLEMTPLAYLRVLRLNYARYLLCESPPQVTIASIAGAAGFSHLGRFSAQYAARFGEGPSQTRKQRYLI</sequence>
<evidence type="ECO:0000313" key="7">
    <source>
        <dbReference type="Proteomes" id="UP000813672"/>
    </source>
</evidence>
<dbReference type="GO" id="GO:0003700">
    <property type="term" value="F:DNA-binding transcription factor activity"/>
    <property type="evidence" value="ECO:0007669"/>
    <property type="project" value="InterPro"/>
</dbReference>
<evidence type="ECO:0000256" key="3">
    <source>
        <dbReference type="ARBA" id="ARBA00023163"/>
    </source>
</evidence>
<dbReference type="InterPro" id="IPR050204">
    <property type="entry name" value="AraC_XylS_family_regulators"/>
</dbReference>
<proteinExistence type="predicted"/>
<feature type="region of interest" description="Disordered" evidence="4">
    <location>
        <begin position="1"/>
        <end position="26"/>
    </location>
</feature>
<evidence type="ECO:0000259" key="5">
    <source>
        <dbReference type="PROSITE" id="PS01124"/>
    </source>
</evidence>
<keyword evidence="2" id="KW-0238">DNA-binding</keyword>
<dbReference type="Gene3D" id="1.10.10.60">
    <property type="entry name" value="Homeodomain-like"/>
    <property type="match status" value="1"/>
</dbReference>
<comment type="caution">
    <text evidence="6">The sequence shown here is derived from an EMBL/GenBank/DDBJ whole genome shotgun (WGS) entry which is preliminary data.</text>
</comment>
<feature type="domain" description="HTH araC/xylS-type" evidence="5">
    <location>
        <begin position="244"/>
        <end position="344"/>
    </location>
</feature>
<dbReference type="SMART" id="SM00342">
    <property type="entry name" value="HTH_ARAC"/>
    <property type="match status" value="1"/>
</dbReference>
<keyword evidence="3" id="KW-0804">Transcription</keyword>
<organism evidence="6 7">
    <name type="scientific">Ruegeria pomeroyi</name>
    <dbReference type="NCBI Taxonomy" id="89184"/>
    <lineage>
        <taxon>Bacteria</taxon>
        <taxon>Pseudomonadati</taxon>
        <taxon>Pseudomonadota</taxon>
        <taxon>Alphaproteobacteria</taxon>
        <taxon>Rhodobacterales</taxon>
        <taxon>Roseobacteraceae</taxon>
        <taxon>Ruegeria</taxon>
    </lineage>
</organism>
<dbReference type="GO" id="GO:0043565">
    <property type="term" value="F:sequence-specific DNA binding"/>
    <property type="evidence" value="ECO:0007669"/>
    <property type="project" value="InterPro"/>
</dbReference>
<evidence type="ECO:0000313" key="6">
    <source>
        <dbReference type="EMBL" id="MCE8536430.1"/>
    </source>
</evidence>
<reference evidence="6" key="1">
    <citation type="journal article" date="2021" name="Environ. Microbiol.">
        <title>Cryptic niche differentiation of novel sediment ecotypes of Rugeria pomeroyi correlates with nitrate respiration.</title>
        <authorList>
            <person name="Lin X."/>
            <person name="McNichol J."/>
            <person name="Chu X."/>
            <person name="Qian Y."/>
            <person name="Luo H."/>
        </authorList>
    </citation>
    <scope>NUCLEOTIDE SEQUENCE</scope>
    <source>
        <strain evidence="6">SZCCDBB064</strain>
    </source>
</reference>
<dbReference type="Proteomes" id="UP000813672">
    <property type="component" value="Unassembled WGS sequence"/>
</dbReference>
<dbReference type="PANTHER" id="PTHR46796">
    <property type="entry name" value="HTH-TYPE TRANSCRIPTIONAL ACTIVATOR RHAS-RELATED"/>
    <property type="match status" value="1"/>
</dbReference>
<keyword evidence="1" id="KW-0805">Transcription regulation</keyword>
<dbReference type="Pfam" id="PF14525">
    <property type="entry name" value="AraC_binding_2"/>
    <property type="match status" value="1"/>
</dbReference>
<dbReference type="Pfam" id="PF12833">
    <property type="entry name" value="HTH_18"/>
    <property type="match status" value="1"/>
</dbReference>
<dbReference type="EMBL" id="JAGQAF010000001">
    <property type="protein sequence ID" value="MCE8536430.1"/>
    <property type="molecule type" value="Genomic_DNA"/>
</dbReference>
<protein>
    <submittedName>
        <fullName evidence="6">AraC family transcriptional regulator</fullName>
    </submittedName>
</protein>